<comment type="caution">
    <text evidence="1">The sequence shown here is derived from an EMBL/GenBank/DDBJ whole genome shotgun (WGS) entry which is preliminary data.</text>
</comment>
<accession>A0A5D4NKQ1</accession>
<proteinExistence type="predicted"/>
<evidence type="ECO:0000313" key="2">
    <source>
        <dbReference type="Proteomes" id="UP000322267"/>
    </source>
</evidence>
<dbReference type="Proteomes" id="UP000322267">
    <property type="component" value="Unassembled WGS sequence"/>
</dbReference>
<gene>
    <name evidence="1" type="ORF">FZC78_20010</name>
</gene>
<dbReference type="EMBL" id="VTEI01000015">
    <property type="protein sequence ID" value="TYS14131.1"/>
    <property type="molecule type" value="Genomic_DNA"/>
</dbReference>
<organism evidence="1 2">
    <name type="scientific">Rossellomorea vietnamensis</name>
    <dbReference type="NCBI Taxonomy" id="218284"/>
    <lineage>
        <taxon>Bacteria</taxon>
        <taxon>Bacillati</taxon>
        <taxon>Bacillota</taxon>
        <taxon>Bacilli</taxon>
        <taxon>Bacillales</taxon>
        <taxon>Bacillaceae</taxon>
        <taxon>Rossellomorea</taxon>
    </lineage>
</organism>
<dbReference type="OrthoDB" id="2911885at2"/>
<dbReference type="AlphaFoldDB" id="A0A5D4NKQ1"/>
<dbReference type="RefSeq" id="WP_148941870.1">
    <property type="nucleotide sequence ID" value="NZ_VTEI01000015.1"/>
</dbReference>
<protein>
    <submittedName>
        <fullName evidence="1">Uncharacterized protein</fullName>
    </submittedName>
</protein>
<reference evidence="1 2" key="1">
    <citation type="submission" date="2019-08" db="EMBL/GenBank/DDBJ databases">
        <title>Bacillus genomes from the desert of Cuatro Cienegas, Coahuila.</title>
        <authorList>
            <person name="Olmedo-Alvarez G."/>
        </authorList>
    </citation>
    <scope>NUCLEOTIDE SEQUENCE [LARGE SCALE GENOMIC DNA]</scope>
    <source>
        <strain evidence="1 2">CH34_1T</strain>
    </source>
</reference>
<evidence type="ECO:0000313" key="1">
    <source>
        <dbReference type="EMBL" id="TYS14131.1"/>
    </source>
</evidence>
<sequence>MRSFSGKIMVQEEKGSEVLMLRTIPVAKLFALYNEEEIELSIYQLNPLAGKNLVKSYQGIAEVFFFEGNQMFYTGTKYVNDFWVNDEDIIQELETLVGKDVIILVNNRKIK</sequence>
<name>A0A5D4NKQ1_9BACI</name>